<feature type="active site" description="Nucleophile" evidence="6">
    <location>
        <position position="253"/>
    </location>
</feature>
<dbReference type="GO" id="GO:0003847">
    <property type="term" value="F:1-alkyl-2-acetylglycerophosphocholine esterase activity"/>
    <property type="evidence" value="ECO:0007669"/>
    <property type="project" value="UniProtKB-UniRule"/>
</dbReference>
<dbReference type="InterPro" id="IPR029058">
    <property type="entry name" value="AB_hydrolase_fold"/>
</dbReference>
<comment type="catalytic activity">
    <reaction evidence="5">
        <text>a 1-O-alkyl-2-acetyl-sn-glycero-3-phosphocholine + H2O = a 1-O-alkyl-sn-glycero-3-phosphocholine + acetate + H(+)</text>
        <dbReference type="Rhea" id="RHEA:17777"/>
        <dbReference type="ChEBI" id="CHEBI:15377"/>
        <dbReference type="ChEBI" id="CHEBI:15378"/>
        <dbReference type="ChEBI" id="CHEBI:30089"/>
        <dbReference type="ChEBI" id="CHEBI:30909"/>
        <dbReference type="ChEBI" id="CHEBI:36707"/>
        <dbReference type="EC" id="3.1.1.47"/>
    </reaction>
</comment>
<dbReference type="Proteomes" id="UP000050640">
    <property type="component" value="Unplaced"/>
</dbReference>
<dbReference type="InterPro" id="IPR016715">
    <property type="entry name" value="PAF_acetylhydro_eukaryote"/>
</dbReference>
<evidence type="ECO:0000256" key="3">
    <source>
        <dbReference type="ARBA" id="ARBA00022963"/>
    </source>
</evidence>
<reference evidence="8" key="1">
    <citation type="submission" date="2017-02" db="UniProtKB">
        <authorList>
            <consortium name="WormBaseParasite"/>
        </authorList>
    </citation>
    <scope>IDENTIFICATION</scope>
</reference>
<dbReference type="EC" id="3.1.1.47" evidence="1 5"/>
<protein>
    <recommendedName>
        <fullName evidence="1 5">1-alkyl-2-acetylglycerophosphocholine esterase</fullName>
        <ecNumber evidence="1 5">3.1.1.47</ecNumber>
    </recommendedName>
</protein>
<dbReference type="WBParaSite" id="EEL_0000585401-mRNA-1">
    <property type="protein sequence ID" value="EEL_0000585401-mRNA-1"/>
    <property type="gene ID" value="EEL_0000585401"/>
</dbReference>
<evidence type="ECO:0000256" key="5">
    <source>
        <dbReference type="PIRNR" id="PIRNR018169"/>
    </source>
</evidence>
<dbReference type="STRING" id="1147741.A0A0R3RUX5"/>
<dbReference type="PIRSF" id="PIRSF018169">
    <property type="entry name" value="PAF_acetylhydrolase"/>
    <property type="match status" value="1"/>
</dbReference>
<name>A0A0R3RUX5_9BILA</name>
<evidence type="ECO:0000256" key="6">
    <source>
        <dbReference type="PIRSR" id="PIRSR018169-1"/>
    </source>
</evidence>
<feature type="active site" description="Charge relay system" evidence="6">
    <location>
        <position position="332"/>
    </location>
</feature>
<dbReference type="PANTHER" id="PTHR10272:SF0">
    <property type="entry name" value="PLATELET-ACTIVATING FACTOR ACETYLHYDROLASE"/>
    <property type="match status" value="1"/>
</dbReference>
<evidence type="ECO:0000313" key="7">
    <source>
        <dbReference type="Proteomes" id="UP000050640"/>
    </source>
</evidence>
<proteinExistence type="predicted"/>
<dbReference type="GO" id="GO:0016042">
    <property type="term" value="P:lipid catabolic process"/>
    <property type="evidence" value="ECO:0007669"/>
    <property type="project" value="UniProtKB-KW"/>
</dbReference>
<organism evidence="7 8">
    <name type="scientific">Elaeophora elaphi</name>
    <dbReference type="NCBI Taxonomy" id="1147741"/>
    <lineage>
        <taxon>Eukaryota</taxon>
        <taxon>Metazoa</taxon>
        <taxon>Ecdysozoa</taxon>
        <taxon>Nematoda</taxon>
        <taxon>Chromadorea</taxon>
        <taxon>Rhabditida</taxon>
        <taxon>Spirurina</taxon>
        <taxon>Spiruromorpha</taxon>
        <taxon>Filarioidea</taxon>
        <taxon>Onchocercidae</taxon>
        <taxon>Elaeophora</taxon>
    </lineage>
</organism>
<feature type="active site" description="Charge relay system" evidence="6">
    <location>
        <position position="277"/>
    </location>
</feature>
<keyword evidence="3 5" id="KW-0442">Lipid degradation</keyword>
<accession>A0A0R3RUX5</accession>
<keyword evidence="7" id="KW-1185">Reference proteome</keyword>
<evidence type="ECO:0000256" key="1">
    <source>
        <dbReference type="ARBA" id="ARBA00013201"/>
    </source>
</evidence>
<evidence type="ECO:0000256" key="4">
    <source>
        <dbReference type="ARBA" id="ARBA00023098"/>
    </source>
</evidence>
<evidence type="ECO:0000313" key="8">
    <source>
        <dbReference type="WBParaSite" id="EEL_0000585401-mRNA-1"/>
    </source>
</evidence>
<sequence length="408" mass="46560">MGIWTSKSVEKDASVLPRLGTGQFDVGCAEIMLSDNENEDDIGILLTVYYPCDKALTSNKKSEYPLWLARQEYVDGLADYRNSSSRWMHFIHRWFIGEKRIPAFWHLALNTSVANHPVLIFSHGLSACRNFHSIYCSSLASHGYIVAAVEHRDCSACWTYKFEIDEKTGEKIEVPVKIRKLMPTDDEFQFRNRQLHKRVAECVKTLHVLKELNLGQFTLDQQTGRKLLLGNDFAWSQFKGRLDTDRIFIAGHSFGGATAIATAATLPSDFSAVVVLDGWMFPIEKELLTRVQQPVLFMNAESFQWEANINDMLKVIENSKRSVLLTFSEALHHSFTDFPLLMPEMLCRWLGVQNLCDPVQCAEAMIELTAHFLKSYYEDPNAALNLLTYENLVTKEVRFARKIAEVST</sequence>
<dbReference type="PANTHER" id="PTHR10272">
    <property type="entry name" value="PLATELET-ACTIVATING FACTOR ACETYLHYDROLASE"/>
    <property type="match status" value="1"/>
</dbReference>
<keyword evidence="2 5" id="KW-0378">Hydrolase</keyword>
<dbReference type="SUPFAM" id="SSF53474">
    <property type="entry name" value="alpha/beta-Hydrolases"/>
    <property type="match status" value="1"/>
</dbReference>
<dbReference type="AlphaFoldDB" id="A0A0R3RUX5"/>
<dbReference type="Gene3D" id="3.40.50.1820">
    <property type="entry name" value="alpha/beta hydrolase"/>
    <property type="match status" value="1"/>
</dbReference>
<keyword evidence="4 5" id="KW-0443">Lipid metabolism</keyword>
<dbReference type="Pfam" id="PF03403">
    <property type="entry name" value="PAF-AH_p_II"/>
    <property type="match status" value="1"/>
</dbReference>
<evidence type="ECO:0000256" key="2">
    <source>
        <dbReference type="ARBA" id="ARBA00022801"/>
    </source>
</evidence>